<keyword evidence="3" id="KW-0418">Kinase</keyword>
<evidence type="ECO:0000256" key="1">
    <source>
        <dbReference type="ARBA" id="ARBA00022679"/>
    </source>
</evidence>
<organism evidence="6 7">
    <name type="scientific">Roseateles saccharophilus</name>
    <name type="common">Pseudomonas saccharophila</name>
    <dbReference type="NCBI Taxonomy" id="304"/>
    <lineage>
        <taxon>Bacteria</taxon>
        <taxon>Pseudomonadati</taxon>
        <taxon>Pseudomonadota</taxon>
        <taxon>Betaproteobacteria</taxon>
        <taxon>Burkholderiales</taxon>
        <taxon>Sphaerotilaceae</taxon>
        <taxon>Roseateles</taxon>
    </lineage>
</organism>
<feature type="domain" description="Protein kinase" evidence="5">
    <location>
        <begin position="13"/>
        <end position="265"/>
    </location>
</feature>
<protein>
    <recommendedName>
        <fullName evidence="5">Protein kinase domain-containing protein</fullName>
    </recommendedName>
</protein>
<dbReference type="PANTHER" id="PTHR24349">
    <property type="entry name" value="SERINE/THREONINE-PROTEIN KINASE"/>
    <property type="match status" value="1"/>
</dbReference>
<name>A0ABU1YWB3_ROSSA</name>
<keyword evidence="7" id="KW-1185">Reference proteome</keyword>
<dbReference type="SMART" id="SM00220">
    <property type="entry name" value="S_TKc"/>
    <property type="match status" value="1"/>
</dbReference>
<dbReference type="Proteomes" id="UP001180453">
    <property type="component" value="Unassembled WGS sequence"/>
</dbReference>
<evidence type="ECO:0000313" key="7">
    <source>
        <dbReference type="Proteomes" id="UP001180453"/>
    </source>
</evidence>
<evidence type="ECO:0000256" key="3">
    <source>
        <dbReference type="ARBA" id="ARBA00022777"/>
    </source>
</evidence>
<reference evidence="6 7" key="1">
    <citation type="submission" date="2023-07" db="EMBL/GenBank/DDBJ databases">
        <title>Sorghum-associated microbial communities from plants grown in Nebraska, USA.</title>
        <authorList>
            <person name="Schachtman D."/>
        </authorList>
    </citation>
    <scope>NUCLEOTIDE SEQUENCE [LARGE SCALE GENOMIC DNA]</scope>
    <source>
        <strain evidence="6 7">BE314</strain>
    </source>
</reference>
<dbReference type="Gene3D" id="3.30.200.20">
    <property type="entry name" value="Phosphorylase Kinase, domain 1"/>
    <property type="match status" value="1"/>
</dbReference>
<dbReference type="EMBL" id="JAVDXU010000008">
    <property type="protein sequence ID" value="MDR7273138.1"/>
    <property type="molecule type" value="Genomic_DNA"/>
</dbReference>
<sequence length="450" mass="50896">MIAVGQVVDDRFEVKGVCSAAGGMGAVLHVRDRQDPDGPRKVLKFCKDTSPEMLTRFRREVRLMYELRGNPHVMTIHHCNVDHSPPYFVMDFYERGDLFNITGEIQSNFEAQERVFMAMLDCVEALHERDVFHRDIKPQNFLFDGSRLVISDLGLSAEVESMTRFTRSADAWGTAAYLPPEFHMPGGFKSADAASDVFMVGKSFYALLTGVEFPFYMQQDHPQVPKQLRPIIERCCRQEKGQRYNAIADLRASLRHAYDAIHGRVDGPPTAAGLLTMITKRLGTSGDFSTEQVHQFIEELQGLDEDSNKEICFNIPQDLCQFIAQQLPPADHVAFLKAYRVMVDTGDYGWSFAETIADNMARFFYCAEVKPAEKTEALRIAIIGAHNMHRFAAMETCMAMVKAIDDDELAQYVRDLIVEFQDLFIADTDPNVCRSIAIRNALVSVRPPQL</sequence>
<comment type="caution">
    <text evidence="6">The sequence shown here is derived from an EMBL/GenBank/DDBJ whole genome shotgun (WGS) entry which is preliminary data.</text>
</comment>
<evidence type="ECO:0000256" key="2">
    <source>
        <dbReference type="ARBA" id="ARBA00022741"/>
    </source>
</evidence>
<accession>A0ABU1YWB3</accession>
<dbReference type="RefSeq" id="WP_310273179.1">
    <property type="nucleotide sequence ID" value="NZ_JAVDXU010000008.1"/>
</dbReference>
<dbReference type="CDD" id="cd14014">
    <property type="entry name" value="STKc_PknB_like"/>
    <property type="match status" value="1"/>
</dbReference>
<dbReference type="SUPFAM" id="SSF56112">
    <property type="entry name" value="Protein kinase-like (PK-like)"/>
    <property type="match status" value="1"/>
</dbReference>
<proteinExistence type="predicted"/>
<dbReference type="Gene3D" id="1.10.510.10">
    <property type="entry name" value="Transferase(Phosphotransferase) domain 1"/>
    <property type="match status" value="1"/>
</dbReference>
<dbReference type="Pfam" id="PF00069">
    <property type="entry name" value="Pkinase"/>
    <property type="match status" value="1"/>
</dbReference>
<dbReference type="InterPro" id="IPR000719">
    <property type="entry name" value="Prot_kinase_dom"/>
</dbReference>
<gene>
    <name evidence="6" type="ORF">J2X20_005823</name>
</gene>
<evidence type="ECO:0000313" key="6">
    <source>
        <dbReference type="EMBL" id="MDR7273138.1"/>
    </source>
</evidence>
<dbReference type="InterPro" id="IPR008271">
    <property type="entry name" value="Ser/Thr_kinase_AS"/>
</dbReference>
<dbReference type="InterPro" id="IPR011009">
    <property type="entry name" value="Kinase-like_dom_sf"/>
</dbReference>
<keyword evidence="4" id="KW-0067">ATP-binding</keyword>
<dbReference type="PROSITE" id="PS50011">
    <property type="entry name" value="PROTEIN_KINASE_DOM"/>
    <property type="match status" value="1"/>
</dbReference>
<dbReference type="InterPro" id="IPR050205">
    <property type="entry name" value="CDPK_Ser/Thr_kinases"/>
</dbReference>
<evidence type="ECO:0000259" key="5">
    <source>
        <dbReference type="PROSITE" id="PS50011"/>
    </source>
</evidence>
<keyword evidence="1" id="KW-0808">Transferase</keyword>
<dbReference type="PROSITE" id="PS00108">
    <property type="entry name" value="PROTEIN_KINASE_ST"/>
    <property type="match status" value="1"/>
</dbReference>
<evidence type="ECO:0000256" key="4">
    <source>
        <dbReference type="ARBA" id="ARBA00022840"/>
    </source>
</evidence>
<keyword evidence="2" id="KW-0547">Nucleotide-binding</keyword>